<evidence type="ECO:0000313" key="5">
    <source>
        <dbReference type="Proteomes" id="UP001552299"/>
    </source>
</evidence>
<evidence type="ECO:0000256" key="3">
    <source>
        <dbReference type="SAM" id="MobiDB-lite"/>
    </source>
</evidence>
<reference evidence="4 5" key="1">
    <citation type="journal article" date="2024" name="Plant Biotechnol. J.">
        <title>Dendrobium thyrsiflorum genome and its molecular insights into genes involved in important horticultural traits.</title>
        <authorList>
            <person name="Chen B."/>
            <person name="Wang J.Y."/>
            <person name="Zheng P.J."/>
            <person name="Li K.L."/>
            <person name="Liang Y.M."/>
            <person name="Chen X.F."/>
            <person name="Zhang C."/>
            <person name="Zhao X."/>
            <person name="He X."/>
            <person name="Zhang G.Q."/>
            <person name="Liu Z.J."/>
            <person name="Xu Q."/>
        </authorList>
    </citation>
    <scope>NUCLEOTIDE SEQUENCE [LARGE SCALE GENOMIC DNA]</scope>
    <source>
        <strain evidence="4">GZMU011</strain>
    </source>
</reference>
<keyword evidence="2" id="KW-0539">Nucleus</keyword>
<comment type="caution">
    <text evidence="4">The sequence shown here is derived from an EMBL/GenBank/DDBJ whole genome shotgun (WGS) entry which is preliminary data.</text>
</comment>
<dbReference type="GO" id="GO:0006950">
    <property type="term" value="P:response to stress"/>
    <property type="evidence" value="ECO:0007669"/>
    <property type="project" value="UniProtKB-ARBA"/>
</dbReference>
<dbReference type="AlphaFoldDB" id="A0ABD0VZF8"/>
<feature type="region of interest" description="Disordered" evidence="3">
    <location>
        <begin position="62"/>
        <end position="83"/>
    </location>
</feature>
<accession>A0ABD0VZF8</accession>
<feature type="compositionally biased region" description="Polar residues" evidence="3">
    <location>
        <begin position="179"/>
        <end position="205"/>
    </location>
</feature>
<comment type="subcellular location">
    <subcellularLocation>
        <location evidence="1">Nucleus</location>
    </subcellularLocation>
</comment>
<name>A0ABD0VZF8_DENTH</name>
<keyword evidence="5" id="KW-1185">Reference proteome</keyword>
<dbReference type="Proteomes" id="UP001552299">
    <property type="component" value="Unassembled WGS sequence"/>
</dbReference>
<dbReference type="GO" id="GO:0005634">
    <property type="term" value="C:nucleus"/>
    <property type="evidence" value="ECO:0007669"/>
    <property type="project" value="UniProtKB-SubCell"/>
</dbReference>
<feature type="region of interest" description="Disordered" evidence="3">
    <location>
        <begin position="168"/>
        <end position="205"/>
    </location>
</feature>
<dbReference type="PANTHER" id="PTHR33172">
    <property type="entry name" value="OS08G0516900 PROTEIN"/>
    <property type="match status" value="1"/>
</dbReference>
<feature type="compositionally biased region" description="Polar residues" evidence="3">
    <location>
        <begin position="62"/>
        <end position="79"/>
    </location>
</feature>
<dbReference type="EMBL" id="JANQDX010000002">
    <property type="protein sequence ID" value="KAL0927262.1"/>
    <property type="molecule type" value="Genomic_DNA"/>
</dbReference>
<gene>
    <name evidence="4" type="ORF">M5K25_001425</name>
</gene>
<organism evidence="4 5">
    <name type="scientific">Dendrobium thyrsiflorum</name>
    <name type="common">Pinecone-like raceme dendrobium</name>
    <name type="synonym">Orchid</name>
    <dbReference type="NCBI Taxonomy" id="117978"/>
    <lineage>
        <taxon>Eukaryota</taxon>
        <taxon>Viridiplantae</taxon>
        <taxon>Streptophyta</taxon>
        <taxon>Embryophyta</taxon>
        <taxon>Tracheophyta</taxon>
        <taxon>Spermatophyta</taxon>
        <taxon>Magnoliopsida</taxon>
        <taxon>Liliopsida</taxon>
        <taxon>Asparagales</taxon>
        <taxon>Orchidaceae</taxon>
        <taxon>Epidendroideae</taxon>
        <taxon>Malaxideae</taxon>
        <taxon>Dendrobiinae</taxon>
        <taxon>Dendrobium</taxon>
    </lineage>
</organism>
<sequence>MFIERLGLGNRTRESLKLDLLWRMEDSFIAQISHGIMDEQEEDLGSFSSFDEDDEVGVLSMNSSSSDLMEDATSSPSNDNLEEEDGSLFEMSNLIAQLPLKRGLSKHFQGKSQSFSSLCNVRSLEDLAKPERPYKKKLKSSKSYGGGLDCHKALSFTRGSLIKKPFRGSFSSLGPKRQSFLSNNRPPIPPQRSSGSLSSQALLFA</sequence>
<dbReference type="InterPro" id="IPR051992">
    <property type="entry name" value="OxStress_Response_Reg"/>
</dbReference>
<proteinExistence type="predicted"/>
<evidence type="ECO:0000256" key="2">
    <source>
        <dbReference type="ARBA" id="ARBA00023242"/>
    </source>
</evidence>
<protein>
    <submittedName>
        <fullName evidence="4">Uncharacterized protein</fullName>
    </submittedName>
</protein>
<evidence type="ECO:0000256" key="1">
    <source>
        <dbReference type="ARBA" id="ARBA00004123"/>
    </source>
</evidence>
<dbReference type="PANTHER" id="PTHR33172:SF29">
    <property type="entry name" value="OS06G0559400 PROTEIN"/>
    <property type="match status" value="1"/>
</dbReference>
<evidence type="ECO:0000313" key="4">
    <source>
        <dbReference type="EMBL" id="KAL0927262.1"/>
    </source>
</evidence>